<dbReference type="PANTHER" id="PTHR47800">
    <property type="entry name" value="C2 DOMAIN-CONTAINING PROTEIN"/>
    <property type="match status" value="1"/>
</dbReference>
<dbReference type="Gene3D" id="2.60.40.150">
    <property type="entry name" value="C2 domain"/>
    <property type="match status" value="1"/>
</dbReference>
<proteinExistence type="predicted"/>
<feature type="region of interest" description="Disordered" evidence="1">
    <location>
        <begin position="358"/>
        <end position="399"/>
    </location>
</feature>
<accession>A0AA38LU95</accession>
<feature type="region of interest" description="Disordered" evidence="1">
    <location>
        <begin position="1"/>
        <end position="22"/>
    </location>
</feature>
<dbReference type="Pfam" id="PF00168">
    <property type="entry name" value="C2"/>
    <property type="match status" value="1"/>
</dbReference>
<organism evidence="3 4">
    <name type="scientific">Dioszegia hungarica</name>
    <dbReference type="NCBI Taxonomy" id="4972"/>
    <lineage>
        <taxon>Eukaryota</taxon>
        <taxon>Fungi</taxon>
        <taxon>Dikarya</taxon>
        <taxon>Basidiomycota</taxon>
        <taxon>Agaricomycotina</taxon>
        <taxon>Tremellomycetes</taxon>
        <taxon>Tremellales</taxon>
        <taxon>Bulleribasidiaceae</taxon>
        <taxon>Dioszegia</taxon>
    </lineage>
</organism>
<dbReference type="SMART" id="SM00239">
    <property type="entry name" value="C2"/>
    <property type="match status" value="1"/>
</dbReference>
<dbReference type="EMBL" id="JAKWFO010000005">
    <property type="protein sequence ID" value="KAI9635413.1"/>
    <property type="molecule type" value="Genomic_DNA"/>
</dbReference>
<dbReference type="InterPro" id="IPR035892">
    <property type="entry name" value="C2_domain_sf"/>
</dbReference>
<evidence type="ECO:0000259" key="2">
    <source>
        <dbReference type="PROSITE" id="PS50004"/>
    </source>
</evidence>
<dbReference type="Proteomes" id="UP001164286">
    <property type="component" value="Unassembled WGS sequence"/>
</dbReference>
<evidence type="ECO:0000256" key="1">
    <source>
        <dbReference type="SAM" id="MobiDB-lite"/>
    </source>
</evidence>
<dbReference type="PANTHER" id="PTHR47800:SF5">
    <property type="entry name" value="FER-1-LIKE PROTEIN 6"/>
    <property type="match status" value="1"/>
</dbReference>
<gene>
    <name evidence="3" type="ORF">MKK02DRAFT_36690</name>
</gene>
<dbReference type="SUPFAM" id="SSF49562">
    <property type="entry name" value="C2 domain (Calcium/lipid-binding domain, CaLB)"/>
    <property type="match status" value="1"/>
</dbReference>
<dbReference type="AlphaFoldDB" id="A0AA38LU95"/>
<dbReference type="GO" id="GO:0010628">
    <property type="term" value="P:positive regulation of gene expression"/>
    <property type="evidence" value="ECO:0007669"/>
    <property type="project" value="TreeGrafter"/>
</dbReference>
<feature type="compositionally biased region" description="Low complexity" evidence="1">
    <location>
        <begin position="460"/>
        <end position="470"/>
    </location>
</feature>
<reference evidence="3" key="1">
    <citation type="journal article" date="2022" name="G3 (Bethesda)">
        <title>High quality genome of the basidiomycete yeast Dioszegia hungarica PDD-24b-2 isolated from cloud water.</title>
        <authorList>
            <person name="Jarrige D."/>
            <person name="Haridas S."/>
            <person name="Bleykasten-Grosshans C."/>
            <person name="Joly M."/>
            <person name="Nadalig T."/>
            <person name="Sancelme M."/>
            <person name="Vuilleumier S."/>
            <person name="Grigoriev I.V."/>
            <person name="Amato P."/>
            <person name="Bringel F."/>
        </authorList>
    </citation>
    <scope>NUCLEOTIDE SEQUENCE</scope>
    <source>
        <strain evidence="3">PDD-24b-2</strain>
    </source>
</reference>
<feature type="compositionally biased region" description="Basic and acidic residues" evidence="1">
    <location>
        <begin position="358"/>
        <end position="387"/>
    </location>
</feature>
<dbReference type="RefSeq" id="XP_052945190.1">
    <property type="nucleotide sequence ID" value="XM_053089477.1"/>
</dbReference>
<comment type="caution">
    <text evidence="3">The sequence shown here is derived from an EMBL/GenBank/DDBJ whole genome shotgun (WGS) entry which is preliminary data.</text>
</comment>
<sequence length="514" mass="58171">MGSDNEKQPPGGLDKTPVQRTPGTTYTVKVTFHRANNIPVSDFGKRSSDPYILAQMDTGLPSRHSADPPLRYRSHTVYESTEPKWESSWTVAGVPASGFVLKARLYDEDPEDHDDKLGKVYIQTGKLNDGFKLDQQVYKMTSKGASVRAYGLRWCTSMAKRDNMHVKLTVSIEVLGKTEEEVGKAYTMNCFWWKHFSPMIGKLAGTKAHDDDAGVEKTNFQSNEFQLRGPVPNELYHRFVEFKPFIGWMFKRKGISGWALHKALHHQHERIYNFAPTSKHGRFDGPCEEMTSQFLDMVHYDLGGRIFTYVITLDGLFRFTETGKEFGIDLLSKHTMHSNVHAYISWSGEFLVRRLEHPNESARDPDQKTHPPDAVKSDKEDKDKPPTEPRFYGLIIDNDSGTYRPEKSLLPVLQQFLEKNLVGLQIVTMACDDKKLEKIKEEQVEVKKKEGEHMVIGQGSDASSISSSDVSELEDRAENPKETLAGLLPGKGTKTREKREEKADNAAAEQTAAR</sequence>
<feature type="compositionally biased region" description="Basic and acidic residues" evidence="1">
    <location>
        <begin position="494"/>
        <end position="504"/>
    </location>
</feature>
<feature type="region of interest" description="Disordered" evidence="1">
    <location>
        <begin position="447"/>
        <end position="514"/>
    </location>
</feature>
<evidence type="ECO:0000313" key="4">
    <source>
        <dbReference type="Proteomes" id="UP001164286"/>
    </source>
</evidence>
<evidence type="ECO:0000313" key="3">
    <source>
        <dbReference type="EMBL" id="KAI9635413.1"/>
    </source>
</evidence>
<protein>
    <recommendedName>
        <fullName evidence="2">C2 domain-containing protein</fullName>
    </recommendedName>
</protein>
<feature type="domain" description="C2" evidence="2">
    <location>
        <begin position="9"/>
        <end position="138"/>
    </location>
</feature>
<name>A0AA38LU95_9TREE</name>
<dbReference type="InterPro" id="IPR000008">
    <property type="entry name" value="C2_dom"/>
</dbReference>
<dbReference type="GeneID" id="77728682"/>
<dbReference type="PROSITE" id="PS50004">
    <property type="entry name" value="C2"/>
    <property type="match status" value="1"/>
</dbReference>
<keyword evidence="4" id="KW-1185">Reference proteome</keyword>